<dbReference type="PANTHER" id="PTHR21666">
    <property type="entry name" value="PEPTIDASE-RELATED"/>
    <property type="match status" value="1"/>
</dbReference>
<gene>
    <name evidence="7" type="primary">envC_1</name>
    <name evidence="6" type="ORF">HQ38_02055</name>
    <name evidence="7" type="ORF">NCTC12858_00933</name>
</gene>
<sequence>MKKYGLLCLMLVCLTLSAWGQKKSRQVQKLEKERAEALKAVERTERELNKTRKDARNVSKQVGLLQTQVKQRRKVIDLLSAELQVLDAETDSLRSNITSLRKQEEMRKGDYAKAVQAMQRRQSSLDRILFLFSARDFNEGTRRMMYMSQYARAHKEAAAELRNVREQIEEKRAALENTRADKRSVLSMKEDEKKKLQKEEQALNKEAAALKKKTSNLQQQLSKQQARADALNKKIEQQIAYEIAEAERKAREAQERAEREREAGRKVPKMEERRAVTKGGYAMDAAELKLSNSFSGNMGKLPAPVRGRYTIEVPYGKSRDKHNARITRDNGGVDLAVSAGSDAYAVFDGIVSLVFVQPGYNTAVIVRHGNYLTVYANLSSVYIKKGDKVRTGQKIGRIFTDHSSGKSILHFELWRERNKQNPMSWIR</sequence>
<reference evidence="7 9" key="2">
    <citation type="submission" date="2018-06" db="EMBL/GenBank/DDBJ databases">
        <authorList>
            <consortium name="Pathogen Informatics"/>
            <person name="Doyle S."/>
        </authorList>
    </citation>
    <scope>NUCLEOTIDE SEQUENCE [LARGE SCALE GENOMIC DNA]</scope>
    <source>
        <strain evidence="7 9">NCTC12858</strain>
    </source>
</reference>
<dbReference type="InterPro" id="IPR050570">
    <property type="entry name" value="Cell_wall_metabolism_enzyme"/>
</dbReference>
<dbReference type="GO" id="GO:0004222">
    <property type="term" value="F:metalloendopeptidase activity"/>
    <property type="evidence" value="ECO:0007669"/>
    <property type="project" value="TreeGrafter"/>
</dbReference>
<dbReference type="KEGG" id="pcre:NCTC12858_00933"/>
<feature type="signal peptide" evidence="4">
    <location>
        <begin position="1"/>
        <end position="18"/>
    </location>
</feature>
<dbReference type="EMBL" id="LS483447">
    <property type="protein sequence ID" value="SQH73089.1"/>
    <property type="molecule type" value="Genomic_DNA"/>
</dbReference>
<reference evidence="6 8" key="1">
    <citation type="submission" date="2014-08" db="EMBL/GenBank/DDBJ databases">
        <title>Porphyromonas crevioricanis strain:COT-253_OH1447 Genome sequencing.</title>
        <authorList>
            <person name="Wallis C."/>
            <person name="Deusch O."/>
            <person name="O'Flynn C."/>
            <person name="Davis I."/>
            <person name="Jospin G."/>
            <person name="Darling A.E."/>
            <person name="Coil D.A."/>
            <person name="Alexiev A."/>
            <person name="Horsfall A."/>
            <person name="Kirkwood N."/>
            <person name="Harris S."/>
            <person name="Eisen J.A."/>
        </authorList>
    </citation>
    <scope>NUCLEOTIDE SEQUENCE [LARGE SCALE GENOMIC DNA]</scope>
    <source>
        <strain evidence="8">COT-253 OH1447</strain>
        <strain evidence="6">COT-253_OH1447</strain>
    </source>
</reference>
<proteinExistence type="predicted"/>
<dbReference type="AlphaFoldDB" id="A0A2X4PXB8"/>
<dbReference type="InterPro" id="IPR011055">
    <property type="entry name" value="Dup_hybrid_motif"/>
</dbReference>
<dbReference type="Proteomes" id="UP000030136">
    <property type="component" value="Unassembled WGS sequence"/>
</dbReference>
<evidence type="ECO:0000256" key="4">
    <source>
        <dbReference type="SAM" id="SignalP"/>
    </source>
</evidence>
<dbReference type="CDD" id="cd12797">
    <property type="entry name" value="M23_peptidase"/>
    <property type="match status" value="1"/>
</dbReference>
<dbReference type="SUPFAM" id="SSF51261">
    <property type="entry name" value="Duplicated hybrid motif"/>
    <property type="match status" value="1"/>
</dbReference>
<dbReference type="InterPro" id="IPR016047">
    <property type="entry name" value="M23ase_b-sheet_dom"/>
</dbReference>
<evidence type="ECO:0000313" key="8">
    <source>
        <dbReference type="Proteomes" id="UP000030136"/>
    </source>
</evidence>
<evidence type="ECO:0000313" key="6">
    <source>
        <dbReference type="EMBL" id="KGN96314.1"/>
    </source>
</evidence>
<keyword evidence="1 4" id="KW-0732">Signal</keyword>
<keyword evidence="9" id="KW-1185">Reference proteome</keyword>
<organism evidence="7 9">
    <name type="scientific">Porphyromonas crevioricanis</name>
    <dbReference type="NCBI Taxonomy" id="393921"/>
    <lineage>
        <taxon>Bacteria</taxon>
        <taxon>Pseudomonadati</taxon>
        <taxon>Bacteroidota</taxon>
        <taxon>Bacteroidia</taxon>
        <taxon>Bacteroidales</taxon>
        <taxon>Porphyromonadaceae</taxon>
        <taxon>Porphyromonas</taxon>
    </lineage>
</organism>
<dbReference type="Gene3D" id="2.70.70.10">
    <property type="entry name" value="Glucose Permease (Domain IIA)"/>
    <property type="match status" value="1"/>
</dbReference>
<dbReference type="Proteomes" id="UP000249300">
    <property type="component" value="Chromosome 1"/>
</dbReference>
<feature type="chain" id="PRO_5015953279" evidence="4">
    <location>
        <begin position="19"/>
        <end position="427"/>
    </location>
</feature>
<dbReference type="Pfam" id="PF01551">
    <property type="entry name" value="Peptidase_M23"/>
    <property type="match status" value="1"/>
</dbReference>
<accession>A0A2X4PXB8</accession>
<feature type="coiled-coil region" evidence="2">
    <location>
        <begin position="20"/>
        <end position="103"/>
    </location>
</feature>
<keyword evidence="2" id="KW-0175">Coiled coil</keyword>
<evidence type="ECO:0000256" key="2">
    <source>
        <dbReference type="SAM" id="Coils"/>
    </source>
</evidence>
<name>A0A2X4PXB8_9PORP</name>
<evidence type="ECO:0000259" key="5">
    <source>
        <dbReference type="Pfam" id="PF01551"/>
    </source>
</evidence>
<evidence type="ECO:0000256" key="3">
    <source>
        <dbReference type="SAM" id="MobiDB-lite"/>
    </source>
</evidence>
<evidence type="ECO:0000313" key="7">
    <source>
        <dbReference type="EMBL" id="SQH73089.1"/>
    </source>
</evidence>
<evidence type="ECO:0000256" key="1">
    <source>
        <dbReference type="ARBA" id="ARBA00022729"/>
    </source>
</evidence>
<feature type="region of interest" description="Disordered" evidence="3">
    <location>
        <begin position="252"/>
        <end position="272"/>
    </location>
</feature>
<feature type="domain" description="M23ase beta-sheet core" evidence="5">
    <location>
        <begin position="330"/>
        <end position="422"/>
    </location>
</feature>
<dbReference type="Gene3D" id="6.10.250.3150">
    <property type="match status" value="1"/>
</dbReference>
<evidence type="ECO:0000313" key="9">
    <source>
        <dbReference type="Proteomes" id="UP000249300"/>
    </source>
</evidence>
<dbReference type="RefSeq" id="WP_023936114.1">
    <property type="nucleotide sequence ID" value="NZ_FUXH01000007.1"/>
</dbReference>
<dbReference type="EMBL" id="JQJC01000007">
    <property type="protein sequence ID" value="KGN96314.1"/>
    <property type="molecule type" value="Genomic_DNA"/>
</dbReference>
<protein>
    <submittedName>
        <fullName evidence="6">Peptidase M24</fullName>
    </submittedName>
    <submittedName>
        <fullName evidence="7">Septal ring factor</fullName>
    </submittedName>
</protein>
<dbReference type="PANTHER" id="PTHR21666:SF289">
    <property type="entry name" value="L-ALA--D-GLU ENDOPEPTIDASE"/>
    <property type="match status" value="1"/>
</dbReference>